<proteinExistence type="inferred from homology"/>
<dbReference type="Gene3D" id="3.40.50.300">
    <property type="entry name" value="P-loop containing nucleotide triphosphate hydrolases"/>
    <property type="match status" value="1"/>
</dbReference>
<sequence>METIARFQNVAVTLQGRPILKNIQFEMKRGQQWALIGLNGSGKTTLLNILAAYQFPSNGTVEVLGETFGKTYIPDLRKKIGFVSNALERFSDYYRNDSIERVILSGKHSSFGIYEEITKEDEAEAIQLLKQFRIAQYAGKKFHELSEGEKRRVLIARSLMSHPDILILDEPCSGLDILAREQFLQSLEVVIARGCHIIYVTHHIEEVMPHMTHAVLLKEGEIIAQGEKKEVLTAKRLSETFNTPVSVTWHAERPYVTVNGPVQLP</sequence>
<accession>A0A8J7GBS9</accession>
<dbReference type="SMART" id="SM00382">
    <property type="entry name" value="AAA"/>
    <property type="match status" value="1"/>
</dbReference>
<dbReference type="PROSITE" id="PS50893">
    <property type="entry name" value="ABC_TRANSPORTER_2"/>
    <property type="match status" value="1"/>
</dbReference>
<keyword evidence="7" id="KW-1185">Reference proteome</keyword>
<evidence type="ECO:0000259" key="5">
    <source>
        <dbReference type="PROSITE" id="PS50893"/>
    </source>
</evidence>
<dbReference type="GO" id="GO:0005524">
    <property type="term" value="F:ATP binding"/>
    <property type="evidence" value="ECO:0007669"/>
    <property type="project" value="UniProtKB-KW"/>
</dbReference>
<gene>
    <name evidence="6" type="ORF">IRY55_11765</name>
</gene>
<dbReference type="Proteomes" id="UP000622653">
    <property type="component" value="Unassembled WGS sequence"/>
</dbReference>
<name>A0A8J7GBS9_9BACL</name>
<evidence type="ECO:0000256" key="4">
    <source>
        <dbReference type="ARBA" id="ARBA00022840"/>
    </source>
</evidence>
<evidence type="ECO:0000313" key="6">
    <source>
        <dbReference type="EMBL" id="MBF4502034.1"/>
    </source>
</evidence>
<dbReference type="EMBL" id="JADKPV010000007">
    <property type="protein sequence ID" value="MBF4502034.1"/>
    <property type="molecule type" value="Genomic_DNA"/>
</dbReference>
<dbReference type="PANTHER" id="PTHR42734">
    <property type="entry name" value="METAL TRANSPORT SYSTEM ATP-BINDING PROTEIN TM_0124-RELATED"/>
    <property type="match status" value="1"/>
</dbReference>
<keyword evidence="4 6" id="KW-0067">ATP-binding</keyword>
<dbReference type="InterPro" id="IPR027417">
    <property type="entry name" value="P-loop_NTPase"/>
</dbReference>
<evidence type="ECO:0000256" key="3">
    <source>
        <dbReference type="ARBA" id="ARBA00022741"/>
    </source>
</evidence>
<evidence type="ECO:0000256" key="2">
    <source>
        <dbReference type="ARBA" id="ARBA00022448"/>
    </source>
</evidence>
<dbReference type="InterPro" id="IPR003439">
    <property type="entry name" value="ABC_transporter-like_ATP-bd"/>
</dbReference>
<feature type="domain" description="ABC transporter" evidence="5">
    <location>
        <begin position="5"/>
        <end position="244"/>
    </location>
</feature>
<keyword evidence="2" id="KW-0813">Transport</keyword>
<dbReference type="InterPro" id="IPR050153">
    <property type="entry name" value="Metal_Ion_Import_ABC"/>
</dbReference>
<comment type="caution">
    <text evidence="6">The sequence shown here is derived from an EMBL/GenBank/DDBJ whole genome shotgun (WGS) entry which is preliminary data.</text>
</comment>
<dbReference type="Pfam" id="PF00005">
    <property type="entry name" value="ABC_tran"/>
    <property type="match status" value="1"/>
</dbReference>
<dbReference type="AlphaFoldDB" id="A0A8J7GBS9"/>
<dbReference type="SUPFAM" id="SSF52540">
    <property type="entry name" value="P-loop containing nucleoside triphosphate hydrolases"/>
    <property type="match status" value="1"/>
</dbReference>
<dbReference type="RefSeq" id="WP_194563520.1">
    <property type="nucleotide sequence ID" value="NZ_JADKPV010000007.1"/>
</dbReference>
<evidence type="ECO:0000313" key="7">
    <source>
        <dbReference type="Proteomes" id="UP000622653"/>
    </source>
</evidence>
<dbReference type="PANTHER" id="PTHR42734:SF17">
    <property type="entry name" value="METAL TRANSPORT SYSTEM ATP-BINDING PROTEIN TM_0124-RELATED"/>
    <property type="match status" value="1"/>
</dbReference>
<reference evidence="6" key="1">
    <citation type="submission" date="2020-11" db="EMBL/GenBank/DDBJ databases">
        <title>Multidrug resistant novel bacterium Savagea serpentis sp. nov., isolated from the scats of a vine snake (Ahaetulla nasuta).</title>
        <authorList>
            <person name="Venkata Ramana V."/>
            <person name="Vikas Patil S."/>
            <person name="Yogita Lugani V."/>
        </authorList>
    </citation>
    <scope>NUCLEOTIDE SEQUENCE</scope>
    <source>
        <strain evidence="6">SN6</strain>
    </source>
</reference>
<keyword evidence="3" id="KW-0547">Nucleotide-binding</keyword>
<evidence type="ECO:0000256" key="1">
    <source>
        <dbReference type="ARBA" id="ARBA00005417"/>
    </source>
</evidence>
<organism evidence="6 7">
    <name type="scientific">Savagea serpentis</name>
    <dbReference type="NCBI Taxonomy" id="2785297"/>
    <lineage>
        <taxon>Bacteria</taxon>
        <taxon>Bacillati</taxon>
        <taxon>Bacillota</taxon>
        <taxon>Bacilli</taxon>
        <taxon>Bacillales</taxon>
        <taxon>Caryophanaceae</taxon>
        <taxon>Savagea</taxon>
    </lineage>
</organism>
<comment type="similarity">
    <text evidence="1">Belongs to the ABC transporter superfamily.</text>
</comment>
<dbReference type="InterPro" id="IPR003593">
    <property type="entry name" value="AAA+_ATPase"/>
</dbReference>
<dbReference type="GO" id="GO:0016887">
    <property type="term" value="F:ATP hydrolysis activity"/>
    <property type="evidence" value="ECO:0007669"/>
    <property type="project" value="InterPro"/>
</dbReference>
<protein>
    <submittedName>
        <fullName evidence="6">ABC transporter ATP-binding protein</fullName>
    </submittedName>
</protein>